<proteinExistence type="predicted"/>
<keyword evidence="7" id="KW-0812">Transmembrane</keyword>
<dbReference type="PANTHER" id="PTHR43289">
    <property type="entry name" value="MITOGEN-ACTIVATED PROTEIN KINASE KINASE KINASE 20-RELATED"/>
    <property type="match status" value="1"/>
</dbReference>
<dbReference type="HOGENOM" id="CLU_491650_0_0_11"/>
<name>D2NU73_ROTMD</name>
<dbReference type="SMART" id="SM00220">
    <property type="entry name" value="S_TKc"/>
    <property type="match status" value="1"/>
</dbReference>
<dbReference type="PROSITE" id="PS50011">
    <property type="entry name" value="PROTEIN_KINASE_DOM"/>
    <property type="match status" value="1"/>
</dbReference>
<reference evidence="9 10" key="3">
    <citation type="journal article" date="2010" name="Sequencing">
        <title>Complete Genome Sequence of Rothia mucilaginosa DY-18: A Clinical Isolate with Dense Meshwork-Like Structures from a Persistent Apical Periodontitis Lesion.</title>
        <authorList>
            <person name="Yamane K."/>
            <person name="Nambu T."/>
            <person name="Yamanaka T."/>
            <person name="Mashimo C."/>
            <person name="Sugimori C."/>
            <person name="Leung K.-P."/>
            <person name="Fukushima H."/>
        </authorList>
    </citation>
    <scope>NUCLEOTIDE SEQUENCE [LARGE SCALE GENOMIC DNA]</scope>
    <source>
        <strain evidence="9 10">DY-18</strain>
    </source>
</reference>
<keyword evidence="4 5" id="KW-0067">ATP-binding</keyword>
<feature type="transmembrane region" description="Helical" evidence="7">
    <location>
        <begin position="598"/>
        <end position="620"/>
    </location>
</feature>
<dbReference type="PANTHER" id="PTHR43289:SF34">
    <property type="entry name" value="SERINE_THREONINE-PROTEIN KINASE YBDM-RELATED"/>
    <property type="match status" value="1"/>
</dbReference>
<keyword evidence="2 5" id="KW-0547">Nucleotide-binding</keyword>
<evidence type="ECO:0000313" key="9">
    <source>
        <dbReference type="EMBL" id="BAI65199.1"/>
    </source>
</evidence>
<dbReference type="AlphaFoldDB" id="D2NU73"/>
<dbReference type="Proteomes" id="UP000001883">
    <property type="component" value="Chromosome"/>
</dbReference>
<protein>
    <submittedName>
        <fullName evidence="9">Serine/threonine protein kinase</fullName>
    </submittedName>
</protein>
<dbReference type="InterPro" id="IPR017441">
    <property type="entry name" value="Protein_kinase_ATP_BS"/>
</dbReference>
<dbReference type="GO" id="GO:0004674">
    <property type="term" value="F:protein serine/threonine kinase activity"/>
    <property type="evidence" value="ECO:0007669"/>
    <property type="project" value="UniProtKB-KW"/>
</dbReference>
<keyword evidence="9" id="KW-0723">Serine/threonine-protein kinase</keyword>
<dbReference type="PROSITE" id="PS00108">
    <property type="entry name" value="PROTEIN_KINASE_ST"/>
    <property type="match status" value="1"/>
</dbReference>
<keyword evidence="7" id="KW-1133">Transmembrane helix</keyword>
<organism evidence="9 10">
    <name type="scientific">Rothia mucilaginosa (strain DY-18)</name>
    <name type="common">Stomatococcus mucilaginosus</name>
    <dbReference type="NCBI Taxonomy" id="680646"/>
    <lineage>
        <taxon>Bacteria</taxon>
        <taxon>Bacillati</taxon>
        <taxon>Actinomycetota</taxon>
        <taxon>Actinomycetes</taxon>
        <taxon>Micrococcales</taxon>
        <taxon>Micrococcaceae</taxon>
        <taxon>Rothia</taxon>
    </lineage>
</organism>
<reference evidence="10" key="1">
    <citation type="submission" date="2009-07" db="EMBL/GenBank/DDBJ databases">
        <title>Complete genome sequence of Rothia mucilaginosa DJ.</title>
        <authorList>
            <person name="Yamane K."/>
            <person name="Nambu T."/>
            <person name="Mashimo C."/>
            <person name="Sugimori C."/>
            <person name="Yamanaka T."/>
            <person name="Leung K."/>
            <person name="Fukushima H."/>
        </authorList>
    </citation>
    <scope>NUCLEOTIDE SEQUENCE [LARGE SCALE GENOMIC DNA]</scope>
    <source>
        <strain evidence="10">DY-18</strain>
    </source>
</reference>
<feature type="compositionally biased region" description="Acidic residues" evidence="6">
    <location>
        <begin position="476"/>
        <end position="486"/>
    </location>
</feature>
<keyword evidence="10" id="KW-1185">Reference proteome</keyword>
<dbReference type="InterPro" id="IPR008271">
    <property type="entry name" value="Ser/Thr_kinase_AS"/>
</dbReference>
<sequence>MTRRRFAAPPGFFRSCTLPVVLALESGPSALLKNSLSVHLLGSLWHRFCPGGRAKMRERMNTPSPRRTSPVNPQASSSSKTSIPPATRPAAPDTAIGSSQWLSGAIIEGHYQVGSLIGRGGMSEVYYALDLWSNNPVALKVLSPTLAKDAANRQKFHREERSMRQVGGGGHTVGVISSGTEYFSGEMVMYIVLEYVHGCTLSQLLRVRNALSLGEALDILIPVVEALSEVHANRYLHGDIKPGNILLDANGQVKLTDFGLSRRDDQVDAGAPMGTPAYVAPEVLDPKVKVGAQADIFALGVMMYRMLSGRLPFVGLENDQQVLYHNANIEMPALTDVAPGADRDIAGLISWCTRKQPHARPEDATELFTALLEISESLGESERAWRAPSCPEPELPLWEAVADIAERSGAAQMVRNTPISAFSDARDLLAYDVYSPDSLVYDASTAGQGVHLADVDAEDSVLNRQGIPPLVSSASDNDESDPDQEQDGAKGKSGKRGLGSFMGRRASAAKGPLTQSVGIGPQTEQEFISAHGEYAPIHAERSLSPSGTRRSKSKGAASTSEASPAEEAASSQESEQSSQKDPRLPAKQFRTPPSGMAVGGWALTLILLGMGSSFTGWWLATSLVQSQWWRNIEAFLTF</sequence>
<evidence type="ECO:0000256" key="2">
    <source>
        <dbReference type="ARBA" id="ARBA00022741"/>
    </source>
</evidence>
<dbReference type="InterPro" id="IPR000719">
    <property type="entry name" value="Prot_kinase_dom"/>
</dbReference>
<dbReference type="Gene3D" id="1.10.510.10">
    <property type="entry name" value="Transferase(Phosphotransferase) domain 1"/>
    <property type="match status" value="1"/>
</dbReference>
<accession>D2NU73</accession>
<feature type="domain" description="Protein kinase" evidence="8">
    <location>
        <begin position="111"/>
        <end position="372"/>
    </location>
</feature>
<evidence type="ECO:0000256" key="5">
    <source>
        <dbReference type="PROSITE-ProRule" id="PRU10141"/>
    </source>
</evidence>
<reference evidence="9 10" key="2">
    <citation type="journal article" date="2010" name="J Osaka Dent Univ">
        <title>Isolation and identification of Rothia mucilaginosa from persistent apical periodontitis lesions.</title>
        <authorList>
            <person name="Yamane K."/>
            <person name="Yoshida M."/>
            <person name="Fujihira T."/>
            <person name="Baba T."/>
            <person name="Tsuji N."/>
            <person name="Hayashi H."/>
            <person name="Sugimori C."/>
            <person name="Yamanaka T."/>
            <person name="Mashimo C."/>
            <person name="Nambu T."/>
            <person name="Kawai H."/>
            <person name="Fukushima H."/>
        </authorList>
    </citation>
    <scope>NUCLEOTIDE SEQUENCE [LARGE SCALE GENOMIC DNA]</scope>
    <source>
        <strain evidence="9 10">DY-18</strain>
    </source>
</reference>
<keyword evidence="3 9" id="KW-0418">Kinase</keyword>
<evidence type="ECO:0000256" key="6">
    <source>
        <dbReference type="SAM" id="MobiDB-lite"/>
    </source>
</evidence>
<dbReference type="GO" id="GO:0005524">
    <property type="term" value="F:ATP binding"/>
    <property type="evidence" value="ECO:0007669"/>
    <property type="project" value="UniProtKB-UniRule"/>
</dbReference>
<feature type="region of interest" description="Disordered" evidence="6">
    <location>
        <begin position="467"/>
        <end position="500"/>
    </location>
</feature>
<evidence type="ECO:0000256" key="4">
    <source>
        <dbReference type="ARBA" id="ARBA00022840"/>
    </source>
</evidence>
<dbReference type="KEGG" id="rmu:RMDY18_13670"/>
<dbReference type="CDD" id="cd14014">
    <property type="entry name" value="STKc_PknB_like"/>
    <property type="match status" value="1"/>
</dbReference>
<evidence type="ECO:0000259" key="8">
    <source>
        <dbReference type="PROSITE" id="PS50011"/>
    </source>
</evidence>
<feature type="binding site" evidence="5">
    <location>
        <position position="140"/>
    </location>
    <ligand>
        <name>ATP</name>
        <dbReference type="ChEBI" id="CHEBI:30616"/>
    </ligand>
</feature>
<feature type="compositionally biased region" description="Low complexity" evidence="6">
    <location>
        <begin position="84"/>
        <end position="94"/>
    </location>
</feature>
<evidence type="ECO:0000313" key="10">
    <source>
        <dbReference type="Proteomes" id="UP000001883"/>
    </source>
</evidence>
<evidence type="ECO:0000256" key="1">
    <source>
        <dbReference type="ARBA" id="ARBA00022679"/>
    </source>
</evidence>
<feature type="compositionally biased region" description="Polar residues" evidence="6">
    <location>
        <begin position="61"/>
        <end position="82"/>
    </location>
</feature>
<dbReference type="STRING" id="680646.RMDY18_13670"/>
<dbReference type="SUPFAM" id="SSF56112">
    <property type="entry name" value="Protein kinase-like (PK-like)"/>
    <property type="match status" value="1"/>
</dbReference>
<dbReference type="InterPro" id="IPR011009">
    <property type="entry name" value="Kinase-like_dom_sf"/>
</dbReference>
<feature type="region of interest" description="Disordered" evidence="6">
    <location>
        <begin position="55"/>
        <end position="94"/>
    </location>
</feature>
<dbReference type="EMBL" id="AP011540">
    <property type="protein sequence ID" value="BAI65199.1"/>
    <property type="molecule type" value="Genomic_DNA"/>
</dbReference>
<evidence type="ECO:0000256" key="3">
    <source>
        <dbReference type="ARBA" id="ARBA00022777"/>
    </source>
</evidence>
<feature type="compositionally biased region" description="Low complexity" evidence="6">
    <location>
        <begin position="556"/>
        <end position="577"/>
    </location>
</feature>
<evidence type="ECO:0000256" key="7">
    <source>
        <dbReference type="SAM" id="Phobius"/>
    </source>
</evidence>
<dbReference type="PROSITE" id="PS00107">
    <property type="entry name" value="PROTEIN_KINASE_ATP"/>
    <property type="match status" value="1"/>
</dbReference>
<feature type="region of interest" description="Disordered" evidence="6">
    <location>
        <begin position="539"/>
        <end position="592"/>
    </location>
</feature>
<gene>
    <name evidence="9" type="ordered locus">RMDY18_13670</name>
</gene>
<dbReference type="Gene3D" id="3.30.200.20">
    <property type="entry name" value="Phosphorylase Kinase, domain 1"/>
    <property type="match status" value="1"/>
</dbReference>
<keyword evidence="7" id="KW-0472">Membrane</keyword>
<dbReference type="Pfam" id="PF00069">
    <property type="entry name" value="Pkinase"/>
    <property type="match status" value="1"/>
</dbReference>
<keyword evidence="1" id="KW-0808">Transferase</keyword>
<dbReference type="eggNOG" id="COG0515">
    <property type="taxonomic scope" value="Bacteria"/>
</dbReference>